<protein>
    <submittedName>
        <fullName evidence="1">Uncharacterized protein</fullName>
    </submittedName>
</protein>
<organism evidence="1 2">
    <name type="scientific">Mycena citricolor</name>
    <dbReference type="NCBI Taxonomy" id="2018698"/>
    <lineage>
        <taxon>Eukaryota</taxon>
        <taxon>Fungi</taxon>
        <taxon>Dikarya</taxon>
        <taxon>Basidiomycota</taxon>
        <taxon>Agaricomycotina</taxon>
        <taxon>Agaricomycetes</taxon>
        <taxon>Agaricomycetidae</taxon>
        <taxon>Agaricales</taxon>
        <taxon>Marasmiineae</taxon>
        <taxon>Mycenaceae</taxon>
        <taxon>Mycena</taxon>
    </lineage>
</organism>
<name>A0AAD2Q2A2_9AGAR</name>
<sequence>MEFQNAPVPFSSSAAMLSEIFDTSPRLVPAMSSFSDKASPKASCVAYLQRIPLLNDLEEFYARAKDGVTASSRMVLTDDSGQLLEFSVEGGMRLHQLAYSVDVSFQWTSRTRPFEQYLIGTFDIPTSILADASFCENHLTPALIRDALVLSITRGCIYHLTVSVPPPKDKRTKSFGGKQIPVAHRVVFLSRKRLGDETPRQRDIERIVLAAPAKYCRDCEEWIPFEVVRAQCAGHRYGEGVYSD</sequence>
<dbReference type="Proteomes" id="UP001295794">
    <property type="component" value="Unassembled WGS sequence"/>
</dbReference>
<evidence type="ECO:0000313" key="1">
    <source>
        <dbReference type="EMBL" id="CAK5268133.1"/>
    </source>
</evidence>
<dbReference type="AlphaFoldDB" id="A0AAD2Q2A2"/>
<accession>A0AAD2Q2A2</accession>
<evidence type="ECO:0000313" key="2">
    <source>
        <dbReference type="Proteomes" id="UP001295794"/>
    </source>
</evidence>
<gene>
    <name evidence="1" type="ORF">MYCIT1_LOCUS11198</name>
</gene>
<proteinExistence type="predicted"/>
<comment type="caution">
    <text evidence="1">The sequence shown here is derived from an EMBL/GenBank/DDBJ whole genome shotgun (WGS) entry which is preliminary data.</text>
</comment>
<reference evidence="1" key="1">
    <citation type="submission" date="2023-11" db="EMBL/GenBank/DDBJ databases">
        <authorList>
            <person name="De Vega J J."/>
            <person name="De Vega J J."/>
        </authorList>
    </citation>
    <scope>NUCLEOTIDE SEQUENCE</scope>
</reference>
<dbReference type="EMBL" id="CAVNYO010000138">
    <property type="protein sequence ID" value="CAK5268133.1"/>
    <property type="molecule type" value="Genomic_DNA"/>
</dbReference>
<keyword evidence="2" id="KW-1185">Reference proteome</keyword>